<gene>
    <name evidence="1" type="ORF">MBJ925_LOCUS34234</name>
</gene>
<dbReference type="Proteomes" id="UP000663824">
    <property type="component" value="Unassembled WGS sequence"/>
</dbReference>
<dbReference type="AlphaFoldDB" id="A0A816Z5Z1"/>
<proteinExistence type="predicted"/>
<evidence type="ECO:0000313" key="2">
    <source>
        <dbReference type="Proteomes" id="UP000663824"/>
    </source>
</evidence>
<comment type="caution">
    <text evidence="1">The sequence shown here is derived from an EMBL/GenBank/DDBJ whole genome shotgun (WGS) entry which is preliminary data.</text>
</comment>
<name>A0A816Z5Z1_9BILA</name>
<sequence length="193" mass="23191">MGFRWISCDFDRFRWISCDFDRFRWISCDFDRFRWISCDFDRFRLLRAVCFPLLSHILNVVYSHRIFTVVVKVERLRSLFTINIMPRKTSYMTVVYSRRIFTVVIKGERLWSLFTINIASNSETFQRVGKKFPSVVEYNNQNLLSIYNAGDHGRYARRIMKILFTLEKMSQSILYANPTYAKPGLNSRRIIIF</sequence>
<accession>A0A816Z5Z1</accession>
<reference evidence="1" key="1">
    <citation type="submission" date="2021-02" db="EMBL/GenBank/DDBJ databases">
        <authorList>
            <person name="Nowell W R."/>
        </authorList>
    </citation>
    <scope>NUCLEOTIDE SEQUENCE</scope>
</reference>
<protein>
    <submittedName>
        <fullName evidence="1">Uncharacterized protein</fullName>
    </submittedName>
</protein>
<dbReference type="EMBL" id="CAJNRE010018758">
    <property type="protein sequence ID" value="CAF2178655.1"/>
    <property type="molecule type" value="Genomic_DNA"/>
</dbReference>
<organism evidence="1 2">
    <name type="scientific">Rotaria magnacalcarata</name>
    <dbReference type="NCBI Taxonomy" id="392030"/>
    <lineage>
        <taxon>Eukaryota</taxon>
        <taxon>Metazoa</taxon>
        <taxon>Spiralia</taxon>
        <taxon>Gnathifera</taxon>
        <taxon>Rotifera</taxon>
        <taxon>Eurotatoria</taxon>
        <taxon>Bdelloidea</taxon>
        <taxon>Philodinida</taxon>
        <taxon>Philodinidae</taxon>
        <taxon>Rotaria</taxon>
    </lineage>
</organism>
<evidence type="ECO:0000313" key="1">
    <source>
        <dbReference type="EMBL" id="CAF2178655.1"/>
    </source>
</evidence>